<evidence type="ECO:0000313" key="2">
    <source>
        <dbReference type="Proteomes" id="UP001596091"/>
    </source>
</evidence>
<organism evidence="1 2">
    <name type="scientific">Acidicapsa dinghuensis</name>
    <dbReference type="NCBI Taxonomy" id="2218256"/>
    <lineage>
        <taxon>Bacteria</taxon>
        <taxon>Pseudomonadati</taxon>
        <taxon>Acidobacteriota</taxon>
        <taxon>Terriglobia</taxon>
        <taxon>Terriglobales</taxon>
        <taxon>Acidobacteriaceae</taxon>
        <taxon>Acidicapsa</taxon>
    </lineage>
</organism>
<proteinExistence type="predicted"/>
<protein>
    <submittedName>
        <fullName evidence="1">Uncharacterized protein</fullName>
    </submittedName>
</protein>
<reference evidence="2" key="1">
    <citation type="journal article" date="2019" name="Int. J. Syst. Evol. Microbiol.">
        <title>The Global Catalogue of Microorganisms (GCM) 10K type strain sequencing project: providing services to taxonomists for standard genome sequencing and annotation.</title>
        <authorList>
            <consortium name="The Broad Institute Genomics Platform"/>
            <consortium name="The Broad Institute Genome Sequencing Center for Infectious Disease"/>
            <person name="Wu L."/>
            <person name="Ma J."/>
        </authorList>
    </citation>
    <scope>NUCLEOTIDE SEQUENCE [LARGE SCALE GENOMIC DNA]</scope>
    <source>
        <strain evidence="2">JCM 4087</strain>
    </source>
</reference>
<name>A0ABW1EDE1_9BACT</name>
<accession>A0ABW1EDE1</accession>
<evidence type="ECO:0000313" key="1">
    <source>
        <dbReference type="EMBL" id="MFC5860998.1"/>
    </source>
</evidence>
<gene>
    <name evidence="1" type="ORF">ACFPT7_01685</name>
</gene>
<dbReference type="EMBL" id="JBHSPH010000001">
    <property type="protein sequence ID" value="MFC5860998.1"/>
    <property type="molecule type" value="Genomic_DNA"/>
</dbReference>
<sequence length="250" mass="26931">MWLVLCSSSDASAHWAFQGLLQMGLAPLQLVTAESLASARAWEHHVNSSGAHVTITLANGAVIRSSQIRGVLNRLVAPSDFTARCAVDAYRQYAAAETQAFYLSWLHALPGAVINRPAPLGLSGPWFHASEWTLRASRAGLRTCTYRQSARDSAAITDARRASFSRERTAAHHVIALHGEIFGAQVPSDVAHACGRLAKAANTRMLGLQLNSREGDEWTFADATVLPDLRAGGVPLLRRMAQILVTGEPS</sequence>
<comment type="caution">
    <text evidence="1">The sequence shown here is derived from an EMBL/GenBank/DDBJ whole genome shotgun (WGS) entry which is preliminary data.</text>
</comment>
<keyword evidence="2" id="KW-1185">Reference proteome</keyword>
<dbReference type="Proteomes" id="UP001596091">
    <property type="component" value="Unassembled WGS sequence"/>
</dbReference>
<dbReference type="RefSeq" id="WP_263334676.1">
    <property type="nucleotide sequence ID" value="NZ_JAGSYH010000002.1"/>
</dbReference>